<organism evidence="12">
    <name type="scientific">Clastoptera arizonana</name>
    <name type="common">Arizona spittle bug</name>
    <dbReference type="NCBI Taxonomy" id="38151"/>
    <lineage>
        <taxon>Eukaryota</taxon>
        <taxon>Metazoa</taxon>
        <taxon>Ecdysozoa</taxon>
        <taxon>Arthropoda</taxon>
        <taxon>Hexapoda</taxon>
        <taxon>Insecta</taxon>
        <taxon>Pterygota</taxon>
        <taxon>Neoptera</taxon>
        <taxon>Paraneoptera</taxon>
        <taxon>Hemiptera</taxon>
        <taxon>Auchenorrhyncha</taxon>
        <taxon>Cercopoidea</taxon>
        <taxon>Clastopteridae</taxon>
        <taxon>Clastoptera</taxon>
    </lineage>
</organism>
<dbReference type="PANTHER" id="PTHR12247:SF132">
    <property type="entry name" value="POLYCOMB PROTEIN SCM"/>
    <property type="match status" value="1"/>
</dbReference>
<dbReference type="AlphaFoldDB" id="A0A1B6CYZ9"/>
<dbReference type="SUPFAM" id="SSF63748">
    <property type="entry name" value="Tudor/PWWP/MBT"/>
    <property type="match status" value="2"/>
</dbReference>
<dbReference type="Gene3D" id="2.30.30.140">
    <property type="match status" value="2"/>
</dbReference>
<dbReference type="GO" id="GO:0003682">
    <property type="term" value="F:chromatin binding"/>
    <property type="evidence" value="ECO:0007669"/>
    <property type="project" value="TreeGrafter"/>
</dbReference>
<dbReference type="GO" id="GO:0045892">
    <property type="term" value="P:negative regulation of DNA-templated transcription"/>
    <property type="evidence" value="ECO:0007669"/>
    <property type="project" value="TreeGrafter"/>
</dbReference>
<dbReference type="CDD" id="cd09578">
    <property type="entry name" value="SAM_Scm"/>
    <property type="match status" value="1"/>
</dbReference>
<feature type="region of interest" description="Disordered" evidence="9">
    <location>
        <begin position="412"/>
        <end position="443"/>
    </location>
</feature>
<keyword evidence="4" id="KW-0677">Repeat</keyword>
<feature type="domain" description="SAM" evidence="10">
    <location>
        <begin position="651"/>
        <end position="719"/>
    </location>
</feature>
<gene>
    <name evidence="12" type="ORF">g.41067</name>
</gene>
<dbReference type="Pfam" id="PF12140">
    <property type="entry name" value="SLED"/>
    <property type="match status" value="1"/>
</dbReference>
<dbReference type="GO" id="GO:0005634">
    <property type="term" value="C:nucleus"/>
    <property type="evidence" value="ECO:0007669"/>
    <property type="project" value="UniProtKB-SubCell"/>
</dbReference>
<dbReference type="FunFam" id="2.30.30.140:FF:000016">
    <property type="entry name" value="polycomb protein SCMH1 isoform X1"/>
    <property type="match status" value="1"/>
</dbReference>
<evidence type="ECO:0000256" key="9">
    <source>
        <dbReference type="SAM" id="MobiDB-lite"/>
    </source>
</evidence>
<keyword evidence="7" id="KW-0539">Nucleus</keyword>
<feature type="compositionally biased region" description="Polar residues" evidence="9">
    <location>
        <begin position="583"/>
        <end position="600"/>
    </location>
</feature>
<evidence type="ECO:0000256" key="7">
    <source>
        <dbReference type="ARBA" id="ARBA00023242"/>
    </source>
</evidence>
<dbReference type="PROSITE" id="PS51079">
    <property type="entry name" value="MBT"/>
    <property type="match status" value="2"/>
</dbReference>
<evidence type="ECO:0000259" key="10">
    <source>
        <dbReference type="SMART" id="SM00454"/>
    </source>
</evidence>
<dbReference type="InterPro" id="IPR011017">
    <property type="entry name" value="TRASH_dom"/>
</dbReference>
<feature type="repeat" description="MBT" evidence="8">
    <location>
        <begin position="284"/>
        <end position="385"/>
    </location>
</feature>
<dbReference type="InterPro" id="IPR038348">
    <property type="entry name" value="SLED_sf"/>
</dbReference>
<dbReference type="CDD" id="cd20092">
    <property type="entry name" value="MBT_dScm-like_rpt2"/>
    <property type="match status" value="1"/>
</dbReference>
<evidence type="ECO:0000256" key="2">
    <source>
        <dbReference type="ARBA" id="ARBA00008469"/>
    </source>
</evidence>
<evidence type="ECO:0008006" key="13">
    <source>
        <dbReference type="Google" id="ProtNLM"/>
    </source>
</evidence>
<dbReference type="Pfam" id="PF02820">
    <property type="entry name" value="MBT"/>
    <property type="match status" value="2"/>
</dbReference>
<dbReference type="InterPro" id="IPR047531">
    <property type="entry name" value="SAM_Scm-like"/>
</dbReference>
<dbReference type="GO" id="GO:0042393">
    <property type="term" value="F:histone binding"/>
    <property type="evidence" value="ECO:0007669"/>
    <property type="project" value="TreeGrafter"/>
</dbReference>
<feature type="compositionally biased region" description="Polar residues" evidence="9">
    <location>
        <begin position="607"/>
        <end position="617"/>
    </location>
</feature>
<comment type="similarity">
    <text evidence="2">Belongs to the SCM family.</text>
</comment>
<protein>
    <recommendedName>
        <fullName evidence="13">SAM domain-containing protein</fullName>
    </recommendedName>
</protein>
<evidence type="ECO:0000256" key="3">
    <source>
        <dbReference type="ARBA" id="ARBA00022491"/>
    </source>
</evidence>
<dbReference type="SMART" id="SM00561">
    <property type="entry name" value="MBT"/>
    <property type="match status" value="2"/>
</dbReference>
<feature type="region of interest" description="Disordered" evidence="9">
    <location>
        <begin position="128"/>
        <end position="165"/>
    </location>
</feature>
<evidence type="ECO:0000256" key="6">
    <source>
        <dbReference type="ARBA" id="ARBA00023163"/>
    </source>
</evidence>
<name>A0A1B6CYZ9_9HEMI</name>
<keyword evidence="6" id="KW-0804">Transcription</keyword>
<feature type="domain" description="TRASH" evidence="11">
    <location>
        <begin position="53"/>
        <end position="89"/>
    </location>
</feature>
<dbReference type="EMBL" id="GEDC01018657">
    <property type="protein sequence ID" value="JAS18641.1"/>
    <property type="molecule type" value="Transcribed_RNA"/>
</dbReference>
<dbReference type="Pfam" id="PF00536">
    <property type="entry name" value="SAM_1"/>
    <property type="match status" value="1"/>
</dbReference>
<dbReference type="InterPro" id="IPR004092">
    <property type="entry name" value="Mbt"/>
</dbReference>
<dbReference type="InterPro" id="IPR001660">
    <property type="entry name" value="SAM"/>
</dbReference>
<dbReference type="Gene3D" id="1.10.150.50">
    <property type="entry name" value="Transcription Factor, Ets-1"/>
    <property type="match status" value="1"/>
</dbReference>
<feature type="repeat" description="MBT" evidence="8">
    <location>
        <begin position="178"/>
        <end position="276"/>
    </location>
</feature>
<keyword evidence="5" id="KW-0805">Transcription regulation</keyword>
<dbReference type="SMART" id="SM00746">
    <property type="entry name" value="TRASH"/>
    <property type="match status" value="2"/>
</dbReference>
<feature type="compositionally biased region" description="Basic and acidic residues" evidence="9">
    <location>
        <begin position="128"/>
        <end position="140"/>
    </location>
</feature>
<proteinExistence type="inferred from homology"/>
<keyword evidence="3" id="KW-0678">Repressor</keyword>
<evidence type="ECO:0000256" key="5">
    <source>
        <dbReference type="ARBA" id="ARBA00023015"/>
    </source>
</evidence>
<feature type="region of interest" description="Disordered" evidence="9">
    <location>
        <begin position="571"/>
        <end position="652"/>
    </location>
</feature>
<evidence type="ECO:0000256" key="8">
    <source>
        <dbReference type="PROSITE-ProRule" id="PRU00459"/>
    </source>
</evidence>
<evidence type="ECO:0000313" key="12">
    <source>
        <dbReference type="EMBL" id="JAS18641.1"/>
    </source>
</evidence>
<evidence type="ECO:0000256" key="4">
    <source>
        <dbReference type="ARBA" id="ARBA00022737"/>
    </source>
</evidence>
<evidence type="ECO:0000259" key="11">
    <source>
        <dbReference type="SMART" id="SM00746"/>
    </source>
</evidence>
<comment type="subcellular location">
    <subcellularLocation>
        <location evidence="1">Nucleus</location>
    </subcellularLocation>
</comment>
<dbReference type="InterPro" id="IPR013761">
    <property type="entry name" value="SAM/pointed_sf"/>
</dbReference>
<dbReference type="PANTHER" id="PTHR12247">
    <property type="entry name" value="POLYCOMB GROUP PROTEIN"/>
    <property type="match status" value="1"/>
</dbReference>
<feature type="compositionally biased region" description="Polar residues" evidence="9">
    <location>
        <begin position="425"/>
        <end position="443"/>
    </location>
</feature>
<dbReference type="SUPFAM" id="SSF47769">
    <property type="entry name" value="SAM/Pointed domain"/>
    <property type="match status" value="1"/>
</dbReference>
<dbReference type="InterPro" id="IPR050548">
    <property type="entry name" value="PcG_chromatin_remod_factors"/>
</dbReference>
<feature type="domain" description="TRASH" evidence="11">
    <location>
        <begin position="94"/>
        <end position="131"/>
    </location>
</feature>
<accession>A0A1B6CYZ9</accession>
<dbReference type="SMART" id="SM00454">
    <property type="entry name" value="SAM"/>
    <property type="match status" value="1"/>
</dbReference>
<dbReference type="Gene3D" id="3.90.1150.190">
    <property type="entry name" value="SLED domain"/>
    <property type="match status" value="1"/>
</dbReference>
<sequence>MSTPQGKGRVDEFCANMFPPPFLTYRFLSYPFKTHLPLQFCQVGRPPKNKPSCPWCGETRSLLKYILPTSEGKKSFCSHACLLEYSKIYLKGNCLECDKLIKDTPVQLEQTGTTPKDFCSTECLNKYQKKDAPPDPKRASPETTQVGTSSVVTAPSPPTVPPLSQSQNVLPNVSFITFDWDSYLKGSDSVPAPAEFFKQHVNPPVNEFKIGMKLEAFDPRNLTSTCIASIVGILGPRLRLRLDGSDNKNDFWRLVDSNEINPIGQCEKNGGMLQPPLGFRMNASSWPMFLLKTLNGAEMAPSKMFKKEPPSPRSNMFKVGMKLEAVDKKNPQLICAATVGAEKGDMIHVTFDGWRGAFDYWCKFDSRDIFPVGWCAKSGHPLQPPGQKTTNGSSRFKTRVCSIPPLLCNSDASSPSQPPCLISQPPESETTLSPTIIGTDPVSSSTQKKITTVTVFVNSSCMHGPYLDYSKVSQLPTQFGPGTLNRVLRDCVQSLVDSAIDQKQIINMLRQGESKVMISASVNGKTTTVRLPVMEKITQMWRFLELLFEEILCCDQLYSAEPVKVCTKCQPIKKEPPEPNADGGSTSIQTASTQTVNNNGLKRRCSAESSSDPTTPQAALPKQSRKTILAEQEAATSTTPSEGPPKMSSDPSEWSIEDVIAHISFTDPLLSVHADLFRRHEIDGKALLLLNSDMMMKYMGLKLGPALKICNLVNRIRHGVRRHFVL</sequence>
<reference evidence="12" key="1">
    <citation type="submission" date="2015-12" db="EMBL/GenBank/DDBJ databases">
        <title>De novo transcriptome assembly of four potential Pierce s Disease insect vectors from Arizona vineyards.</title>
        <authorList>
            <person name="Tassone E.E."/>
        </authorList>
    </citation>
    <scope>NUCLEOTIDE SEQUENCE</scope>
</reference>
<evidence type="ECO:0000256" key="1">
    <source>
        <dbReference type="ARBA" id="ARBA00004123"/>
    </source>
</evidence>
<dbReference type="InterPro" id="IPR021987">
    <property type="entry name" value="SLED"/>
</dbReference>